<accession>K9VUX7</accession>
<dbReference type="Proteomes" id="UP000010472">
    <property type="component" value="Chromosome"/>
</dbReference>
<dbReference type="OrthoDB" id="426872at2"/>
<feature type="region of interest" description="Disordered" evidence="1">
    <location>
        <begin position="1"/>
        <end position="22"/>
    </location>
</feature>
<dbReference type="STRING" id="1173022.Cri9333_0998"/>
<gene>
    <name evidence="2" type="ORF">Cri9333_0998</name>
</gene>
<evidence type="ECO:0000313" key="3">
    <source>
        <dbReference type="Proteomes" id="UP000010472"/>
    </source>
</evidence>
<dbReference type="eggNOG" id="ENOG5033H4A">
    <property type="taxonomic scope" value="Bacteria"/>
</dbReference>
<dbReference type="EMBL" id="CP003620">
    <property type="protein sequence ID" value="AFZ11913.1"/>
    <property type="molecule type" value="Genomic_DNA"/>
</dbReference>
<evidence type="ECO:0000256" key="1">
    <source>
        <dbReference type="SAM" id="MobiDB-lite"/>
    </source>
</evidence>
<protein>
    <submittedName>
        <fullName evidence="2">Uncharacterized protein</fullName>
    </submittedName>
</protein>
<feature type="compositionally biased region" description="Basic and acidic residues" evidence="1">
    <location>
        <begin position="64"/>
        <end position="74"/>
    </location>
</feature>
<evidence type="ECO:0000313" key="2">
    <source>
        <dbReference type="EMBL" id="AFZ11913.1"/>
    </source>
</evidence>
<sequence>MSDQPIPGQALSTDEPIDQNDPHFAEILDKIKHPPSINETLMAQSKDELTSNPTVVPEMINESGDLRGDLKRDE</sequence>
<organism evidence="2 3">
    <name type="scientific">Crinalium epipsammum PCC 9333</name>
    <dbReference type="NCBI Taxonomy" id="1173022"/>
    <lineage>
        <taxon>Bacteria</taxon>
        <taxon>Bacillati</taxon>
        <taxon>Cyanobacteriota</taxon>
        <taxon>Cyanophyceae</taxon>
        <taxon>Gomontiellales</taxon>
        <taxon>Gomontiellaceae</taxon>
        <taxon>Crinalium</taxon>
    </lineage>
</organism>
<proteinExistence type="predicted"/>
<dbReference type="RefSeq" id="WP_015202035.1">
    <property type="nucleotide sequence ID" value="NC_019753.1"/>
</dbReference>
<dbReference type="HOGENOM" id="CLU_200325_0_0_3"/>
<keyword evidence="3" id="KW-1185">Reference proteome</keyword>
<dbReference type="AlphaFoldDB" id="K9VUX7"/>
<name>K9VUX7_9CYAN</name>
<feature type="region of interest" description="Disordered" evidence="1">
    <location>
        <begin position="46"/>
        <end position="74"/>
    </location>
</feature>
<dbReference type="KEGG" id="cep:Cri9333_0998"/>
<reference evidence="2 3" key="1">
    <citation type="submission" date="2012-06" db="EMBL/GenBank/DDBJ databases">
        <title>Finished chromosome of genome of Crinalium epipsammum PCC 9333.</title>
        <authorList>
            <consortium name="US DOE Joint Genome Institute"/>
            <person name="Gugger M."/>
            <person name="Coursin T."/>
            <person name="Rippka R."/>
            <person name="Tandeau De Marsac N."/>
            <person name="Huntemann M."/>
            <person name="Wei C.-L."/>
            <person name="Han J."/>
            <person name="Detter J.C."/>
            <person name="Han C."/>
            <person name="Tapia R."/>
            <person name="Davenport K."/>
            <person name="Daligault H."/>
            <person name="Erkkila T."/>
            <person name="Gu W."/>
            <person name="Munk A.C.C."/>
            <person name="Teshima H."/>
            <person name="Xu Y."/>
            <person name="Chain P."/>
            <person name="Chen A."/>
            <person name="Krypides N."/>
            <person name="Mavromatis K."/>
            <person name="Markowitz V."/>
            <person name="Szeto E."/>
            <person name="Ivanova N."/>
            <person name="Mikhailova N."/>
            <person name="Ovchinnikova G."/>
            <person name="Pagani I."/>
            <person name="Pati A."/>
            <person name="Goodwin L."/>
            <person name="Peters L."/>
            <person name="Pitluck S."/>
            <person name="Woyke T."/>
            <person name="Kerfeld C."/>
        </authorList>
    </citation>
    <scope>NUCLEOTIDE SEQUENCE [LARGE SCALE GENOMIC DNA]</scope>
    <source>
        <strain evidence="2 3">PCC 9333</strain>
    </source>
</reference>